<reference evidence="2 3" key="1">
    <citation type="submission" date="2013-08" db="EMBL/GenBank/DDBJ databases">
        <title>Genome of Pontibacillus chungwhensis.</title>
        <authorList>
            <person name="Wang Q."/>
            <person name="Wang G."/>
        </authorList>
    </citation>
    <scope>NUCLEOTIDE SEQUENCE [LARGE SCALE GENOMIC DNA]</scope>
    <source>
        <strain evidence="2 3">BH030062</strain>
    </source>
</reference>
<gene>
    <name evidence="2" type="ORF">N780_11985</name>
</gene>
<evidence type="ECO:0000259" key="1">
    <source>
        <dbReference type="Pfam" id="PF14344"/>
    </source>
</evidence>
<dbReference type="STRING" id="1385513.N780_11985"/>
<dbReference type="RefSeq" id="WP_036779160.1">
    <property type="nucleotide sequence ID" value="NZ_AVBG01000001.1"/>
</dbReference>
<organism evidence="2 3">
    <name type="scientific">Pontibacillus chungwhensis BH030062</name>
    <dbReference type="NCBI Taxonomy" id="1385513"/>
    <lineage>
        <taxon>Bacteria</taxon>
        <taxon>Bacillati</taxon>
        <taxon>Bacillota</taxon>
        <taxon>Bacilli</taxon>
        <taxon>Bacillales</taxon>
        <taxon>Bacillaceae</taxon>
        <taxon>Pontibacillus</taxon>
    </lineage>
</organism>
<keyword evidence="3" id="KW-1185">Reference proteome</keyword>
<dbReference type="eggNOG" id="COG1404">
    <property type="taxonomic scope" value="Bacteria"/>
</dbReference>
<dbReference type="Pfam" id="PF14344">
    <property type="entry name" value="DUF4397"/>
    <property type="match status" value="1"/>
</dbReference>
<comment type="caution">
    <text evidence="2">The sequence shown here is derived from an EMBL/GenBank/DDBJ whole genome shotgun (WGS) entry which is preliminary data.</text>
</comment>
<name>A0A0A2VHE7_9BACI</name>
<protein>
    <recommendedName>
        <fullName evidence="1">DUF4397 domain-containing protein</fullName>
    </recommendedName>
</protein>
<feature type="domain" description="DUF4397" evidence="1">
    <location>
        <begin position="70"/>
        <end position="183"/>
    </location>
</feature>
<evidence type="ECO:0000313" key="3">
    <source>
        <dbReference type="Proteomes" id="UP000030153"/>
    </source>
</evidence>
<sequence>MNPYHYNQYEQSLIQNASMYDLLANYYKYIDPNKHMMYYMKHYECMRQLTGMYRSNDQQNAQQANHQNMSYVRVFHASPNAPNVDVYVNGQQLLQNVAFKQVSQYVPVMAGDYRIKITPTGNSEAVLTKDIRVEPGQAYTVAAAGNVEELTLVPYVDDMTPAQGKAKARFIHLSPDAPRVDIAVKGGEVLFPNVGFKEATNYLTLPPTQVELEVRPAGSKQVVLTVPGVMLEADGIYNAVAVGYANGEPTLEAIFI</sequence>
<proteinExistence type="predicted"/>
<dbReference type="OrthoDB" id="9783299at2"/>
<accession>A0A0A2VHE7</accession>
<dbReference type="InterPro" id="IPR025510">
    <property type="entry name" value="DUF4397"/>
</dbReference>
<dbReference type="Proteomes" id="UP000030153">
    <property type="component" value="Unassembled WGS sequence"/>
</dbReference>
<evidence type="ECO:0000313" key="2">
    <source>
        <dbReference type="EMBL" id="KGP93045.1"/>
    </source>
</evidence>
<dbReference type="EMBL" id="AVBG01000001">
    <property type="protein sequence ID" value="KGP93045.1"/>
    <property type="molecule type" value="Genomic_DNA"/>
</dbReference>
<dbReference type="AlphaFoldDB" id="A0A0A2VHE7"/>